<evidence type="ECO:0000313" key="4">
    <source>
        <dbReference type="Proteomes" id="UP000076079"/>
    </source>
</evidence>
<evidence type="ECO:0000256" key="1">
    <source>
        <dbReference type="SAM" id="MobiDB-lite"/>
    </source>
</evidence>
<accession>A0A143PV10</accession>
<keyword evidence="2" id="KW-0472">Membrane</keyword>
<evidence type="ECO:0000256" key="2">
    <source>
        <dbReference type="SAM" id="Phobius"/>
    </source>
</evidence>
<feature type="transmembrane region" description="Helical" evidence="2">
    <location>
        <begin position="332"/>
        <end position="355"/>
    </location>
</feature>
<feature type="transmembrane region" description="Helical" evidence="2">
    <location>
        <begin position="276"/>
        <end position="292"/>
    </location>
</feature>
<feature type="transmembrane region" description="Helical" evidence="2">
    <location>
        <begin position="248"/>
        <end position="270"/>
    </location>
</feature>
<protein>
    <submittedName>
        <fullName evidence="3">Uncharacterized protein</fullName>
    </submittedName>
</protein>
<dbReference type="EMBL" id="CP015136">
    <property type="protein sequence ID" value="AMY12003.1"/>
    <property type="molecule type" value="Genomic_DNA"/>
</dbReference>
<keyword evidence="2" id="KW-1133">Transmembrane helix</keyword>
<keyword evidence="4" id="KW-1185">Reference proteome</keyword>
<gene>
    <name evidence="3" type="ORF">LuPra_05275</name>
</gene>
<reference evidence="4" key="2">
    <citation type="submission" date="2016-04" db="EMBL/GenBank/DDBJ databases">
        <title>First Complete Genome Sequence of a Subdivision 6 Acidobacterium.</title>
        <authorList>
            <person name="Huang S."/>
            <person name="Vieira S."/>
            <person name="Bunk B."/>
            <person name="Riedel T."/>
            <person name="Sproeer C."/>
            <person name="Overmann J."/>
        </authorList>
    </citation>
    <scope>NUCLEOTIDE SEQUENCE [LARGE SCALE GENOMIC DNA]</scope>
    <source>
        <strain evidence="4">DSM 100886 HEG_-6_39</strain>
    </source>
</reference>
<dbReference type="Proteomes" id="UP000076079">
    <property type="component" value="Chromosome"/>
</dbReference>
<evidence type="ECO:0000313" key="3">
    <source>
        <dbReference type="EMBL" id="AMY12003.1"/>
    </source>
</evidence>
<dbReference type="AlphaFoldDB" id="A0A143PV10"/>
<feature type="transmembrane region" description="Helical" evidence="2">
    <location>
        <begin position="299"/>
        <end position="320"/>
    </location>
</feature>
<sequence length="363" mass="38132">MGTAMRFITASGGVVLIVLAWGLFGYPIIQTIAEPEYADFPGGAAGIVVMLLLMGSVPFGGGVLLIRRAVRGAARDQTITDDVRGLPQSSTSAPASLVAGVVEAAPPIASSLDIAATAVPPEIEPRGTTIAGAPVGTETNTPVQPPQTTRDTEDVRPQRKRRTWLAMLGLAIALGAFLFDAIVVLGAVTDDTLSLGANVVILVGFLLLSAIPLLGGLRLAHAGDPEMGRRFVIDLRARAGQLRHPLGLVRTSAGLAFVIALVSMPAMITWRDASPIIGPYAMTVFSFIDPLVNIRRPSWWGGAFVSAASCFVLFLVTAVTTDAVTNQPDVQIGFILPLMVYPATMALSGLIRFLLWLGRESGD</sequence>
<keyword evidence="2" id="KW-0812">Transmembrane</keyword>
<organism evidence="3 4">
    <name type="scientific">Luteitalea pratensis</name>
    <dbReference type="NCBI Taxonomy" id="1855912"/>
    <lineage>
        <taxon>Bacteria</taxon>
        <taxon>Pseudomonadati</taxon>
        <taxon>Acidobacteriota</taxon>
        <taxon>Vicinamibacteria</taxon>
        <taxon>Vicinamibacterales</taxon>
        <taxon>Vicinamibacteraceae</taxon>
        <taxon>Luteitalea</taxon>
    </lineage>
</organism>
<feature type="compositionally biased region" description="Polar residues" evidence="1">
    <location>
        <begin position="137"/>
        <end position="149"/>
    </location>
</feature>
<dbReference type="KEGG" id="abac:LuPra_05275"/>
<feature type="region of interest" description="Disordered" evidence="1">
    <location>
        <begin position="128"/>
        <end position="158"/>
    </location>
</feature>
<name>A0A143PV10_LUTPR</name>
<feature type="transmembrane region" description="Helical" evidence="2">
    <location>
        <begin position="7"/>
        <end position="29"/>
    </location>
</feature>
<feature type="transmembrane region" description="Helical" evidence="2">
    <location>
        <begin position="199"/>
        <end position="220"/>
    </location>
</feature>
<feature type="transmembrane region" description="Helical" evidence="2">
    <location>
        <begin position="44"/>
        <end position="66"/>
    </location>
</feature>
<proteinExistence type="predicted"/>
<feature type="transmembrane region" description="Helical" evidence="2">
    <location>
        <begin position="164"/>
        <end position="187"/>
    </location>
</feature>
<reference evidence="3 4" key="1">
    <citation type="journal article" date="2016" name="Genome Announc.">
        <title>First Complete Genome Sequence of a Subdivision 6 Acidobacterium Strain.</title>
        <authorList>
            <person name="Huang S."/>
            <person name="Vieira S."/>
            <person name="Bunk B."/>
            <person name="Riedel T."/>
            <person name="Sproer C."/>
            <person name="Overmann J."/>
        </authorList>
    </citation>
    <scope>NUCLEOTIDE SEQUENCE [LARGE SCALE GENOMIC DNA]</scope>
    <source>
        <strain evidence="4">DSM 100886 HEG_-6_39</strain>
    </source>
</reference>